<gene>
    <name evidence="1" type="ORF">HHI36_012820</name>
</gene>
<dbReference type="Proteomes" id="UP001516400">
    <property type="component" value="Unassembled WGS sequence"/>
</dbReference>
<name>A0ABD2NG71_9CUCU</name>
<evidence type="ECO:0000313" key="1">
    <source>
        <dbReference type="EMBL" id="KAL3277474.1"/>
    </source>
</evidence>
<dbReference type="AlphaFoldDB" id="A0ABD2NG71"/>
<proteinExistence type="predicted"/>
<dbReference type="EMBL" id="JABFTP020000103">
    <property type="protein sequence ID" value="KAL3277474.1"/>
    <property type="molecule type" value="Genomic_DNA"/>
</dbReference>
<sequence length="93" mass="10242">MDVPGTSGVKRSLPTDELCYSKRPHREIHLRDQNNLALIENLIAEDSSGSEVDDVVADFISEISNHDTDSDTGISDVEATTQPLPLMENIFKS</sequence>
<evidence type="ECO:0000313" key="2">
    <source>
        <dbReference type="Proteomes" id="UP001516400"/>
    </source>
</evidence>
<reference evidence="1 2" key="1">
    <citation type="journal article" date="2021" name="BMC Biol.">
        <title>Horizontally acquired antibacterial genes associated with adaptive radiation of ladybird beetles.</title>
        <authorList>
            <person name="Li H.S."/>
            <person name="Tang X.F."/>
            <person name="Huang Y.H."/>
            <person name="Xu Z.Y."/>
            <person name="Chen M.L."/>
            <person name="Du X.Y."/>
            <person name="Qiu B.Y."/>
            <person name="Chen P.T."/>
            <person name="Zhang W."/>
            <person name="Slipinski A."/>
            <person name="Escalona H.E."/>
            <person name="Waterhouse R.M."/>
            <person name="Zwick A."/>
            <person name="Pang H."/>
        </authorList>
    </citation>
    <scope>NUCLEOTIDE SEQUENCE [LARGE SCALE GENOMIC DNA]</scope>
    <source>
        <strain evidence="1">SYSU2018</strain>
    </source>
</reference>
<protein>
    <submittedName>
        <fullName evidence="1">Uncharacterized protein</fullName>
    </submittedName>
</protein>
<organism evidence="1 2">
    <name type="scientific">Cryptolaemus montrouzieri</name>
    <dbReference type="NCBI Taxonomy" id="559131"/>
    <lineage>
        <taxon>Eukaryota</taxon>
        <taxon>Metazoa</taxon>
        <taxon>Ecdysozoa</taxon>
        <taxon>Arthropoda</taxon>
        <taxon>Hexapoda</taxon>
        <taxon>Insecta</taxon>
        <taxon>Pterygota</taxon>
        <taxon>Neoptera</taxon>
        <taxon>Endopterygota</taxon>
        <taxon>Coleoptera</taxon>
        <taxon>Polyphaga</taxon>
        <taxon>Cucujiformia</taxon>
        <taxon>Coccinelloidea</taxon>
        <taxon>Coccinellidae</taxon>
        <taxon>Scymninae</taxon>
        <taxon>Scymnini</taxon>
        <taxon>Cryptolaemus</taxon>
    </lineage>
</organism>
<comment type="caution">
    <text evidence="1">The sequence shown here is derived from an EMBL/GenBank/DDBJ whole genome shotgun (WGS) entry which is preliminary data.</text>
</comment>
<keyword evidence="2" id="KW-1185">Reference proteome</keyword>
<accession>A0ABD2NG71</accession>